<evidence type="ECO:0000256" key="21">
    <source>
        <dbReference type="PROSITE-ProRule" id="PRU00169"/>
    </source>
</evidence>
<evidence type="ECO:0000256" key="11">
    <source>
        <dbReference type="ARBA" id="ARBA00022840"/>
    </source>
</evidence>
<evidence type="ECO:0000256" key="13">
    <source>
        <dbReference type="ARBA" id="ARBA00023012"/>
    </source>
</evidence>
<feature type="domain" description="Response regulatory" evidence="24">
    <location>
        <begin position="708"/>
        <end position="829"/>
    </location>
</feature>
<dbReference type="AlphaFoldDB" id="A0A3E1RHT7"/>
<dbReference type="SMART" id="SM00387">
    <property type="entry name" value="HATPase_c"/>
    <property type="match status" value="1"/>
</dbReference>
<accession>A0A3E1RHT7</accession>
<keyword evidence="6" id="KW-0808">Transferase</keyword>
<dbReference type="SUPFAM" id="SSF52172">
    <property type="entry name" value="CheY-like"/>
    <property type="match status" value="2"/>
</dbReference>
<dbReference type="SUPFAM" id="SSF47226">
    <property type="entry name" value="Histidine-containing phosphotransfer domain, HPT domain"/>
    <property type="match status" value="1"/>
</dbReference>
<keyword evidence="9" id="KW-0547">Nucleotide-binding</keyword>
<dbReference type="SMART" id="SM00448">
    <property type="entry name" value="REC"/>
    <property type="match status" value="2"/>
</dbReference>
<dbReference type="Gene3D" id="1.20.120.160">
    <property type="entry name" value="HPT domain"/>
    <property type="match status" value="1"/>
</dbReference>
<dbReference type="Pfam" id="PF00072">
    <property type="entry name" value="Response_reg"/>
    <property type="match status" value="2"/>
</dbReference>
<evidence type="ECO:0000256" key="4">
    <source>
        <dbReference type="ARBA" id="ARBA00022475"/>
    </source>
</evidence>
<evidence type="ECO:0000256" key="2">
    <source>
        <dbReference type="ARBA" id="ARBA00004651"/>
    </source>
</evidence>
<dbReference type="SUPFAM" id="SSF55874">
    <property type="entry name" value="ATPase domain of HSP90 chaperone/DNA topoisomerase II/histidine kinase"/>
    <property type="match status" value="1"/>
</dbReference>
<name>A0A3E1RHT7_9BURK</name>
<comment type="caution">
    <text evidence="27">The sequence shown here is derived from an EMBL/GenBank/DDBJ whole genome shotgun (WGS) entry which is preliminary data.</text>
</comment>
<evidence type="ECO:0000256" key="16">
    <source>
        <dbReference type="ARBA" id="ARBA00058004"/>
    </source>
</evidence>
<evidence type="ECO:0000259" key="24">
    <source>
        <dbReference type="PROSITE" id="PS50110"/>
    </source>
</evidence>
<dbReference type="FunFam" id="3.30.565.10:FF:000010">
    <property type="entry name" value="Sensor histidine kinase RcsC"/>
    <property type="match status" value="1"/>
</dbReference>
<evidence type="ECO:0000313" key="27">
    <source>
        <dbReference type="EMBL" id="RFO98180.1"/>
    </source>
</evidence>
<dbReference type="Pfam" id="PF02518">
    <property type="entry name" value="HATPase_c"/>
    <property type="match status" value="1"/>
</dbReference>
<dbReference type="PRINTS" id="PR00344">
    <property type="entry name" value="BCTRLSENSOR"/>
</dbReference>
<evidence type="ECO:0000256" key="17">
    <source>
        <dbReference type="ARBA" id="ARBA00064003"/>
    </source>
</evidence>
<feature type="domain" description="Histidine kinase" evidence="23">
    <location>
        <begin position="469"/>
        <end position="690"/>
    </location>
</feature>
<dbReference type="PROSITE" id="PS50113">
    <property type="entry name" value="PAC"/>
    <property type="match status" value="1"/>
</dbReference>
<feature type="domain" description="PAC" evidence="25">
    <location>
        <begin position="398"/>
        <end position="451"/>
    </location>
</feature>
<dbReference type="Gene3D" id="1.10.287.130">
    <property type="match status" value="1"/>
</dbReference>
<evidence type="ECO:0000256" key="3">
    <source>
        <dbReference type="ARBA" id="ARBA00012438"/>
    </source>
</evidence>
<dbReference type="InterPro" id="IPR004358">
    <property type="entry name" value="Sig_transdc_His_kin-like_C"/>
</dbReference>
<dbReference type="InterPro" id="IPR000700">
    <property type="entry name" value="PAS-assoc_C"/>
</dbReference>
<keyword evidence="5 21" id="KW-0597">Phosphoprotein</keyword>
<keyword evidence="11" id="KW-0067">ATP-binding</keyword>
<comment type="subunit">
    <text evidence="17">At low DSF concentrations, interacts with RpfF.</text>
</comment>
<keyword evidence="15 22" id="KW-0472">Membrane</keyword>
<dbReference type="Proteomes" id="UP000260665">
    <property type="component" value="Unassembled WGS sequence"/>
</dbReference>
<dbReference type="EC" id="2.7.13.3" evidence="3"/>
<dbReference type="CDD" id="cd12915">
    <property type="entry name" value="PDC2_DGC_like"/>
    <property type="match status" value="1"/>
</dbReference>
<dbReference type="Pfam" id="PF00512">
    <property type="entry name" value="HisKA"/>
    <property type="match status" value="1"/>
</dbReference>
<dbReference type="Gene3D" id="3.40.50.2300">
    <property type="match status" value="2"/>
</dbReference>
<dbReference type="InterPro" id="IPR005467">
    <property type="entry name" value="His_kinase_dom"/>
</dbReference>
<keyword evidence="14" id="KW-0843">Virulence</keyword>
<evidence type="ECO:0000313" key="28">
    <source>
        <dbReference type="Proteomes" id="UP000260665"/>
    </source>
</evidence>
<dbReference type="PROSITE" id="PS50110">
    <property type="entry name" value="RESPONSE_REGULATORY"/>
    <property type="match status" value="2"/>
</dbReference>
<dbReference type="EMBL" id="QFZK01000002">
    <property type="protein sequence ID" value="RFO98180.1"/>
    <property type="molecule type" value="Genomic_DNA"/>
</dbReference>
<evidence type="ECO:0000256" key="1">
    <source>
        <dbReference type="ARBA" id="ARBA00000085"/>
    </source>
</evidence>
<evidence type="ECO:0000256" key="18">
    <source>
        <dbReference type="ARBA" id="ARBA00068150"/>
    </source>
</evidence>
<evidence type="ECO:0000256" key="6">
    <source>
        <dbReference type="ARBA" id="ARBA00022679"/>
    </source>
</evidence>
<evidence type="ECO:0000256" key="5">
    <source>
        <dbReference type="ARBA" id="ARBA00022553"/>
    </source>
</evidence>
<dbReference type="SUPFAM" id="SSF47384">
    <property type="entry name" value="Homodimeric domain of signal transducing histidine kinase"/>
    <property type="match status" value="1"/>
</dbReference>
<feature type="modified residue" description="4-aspartylphosphate" evidence="21">
    <location>
        <position position="762"/>
    </location>
</feature>
<proteinExistence type="predicted"/>
<evidence type="ECO:0000256" key="10">
    <source>
        <dbReference type="ARBA" id="ARBA00022777"/>
    </source>
</evidence>
<gene>
    <name evidence="27" type="ORF">DIC66_05560</name>
</gene>
<dbReference type="Gene3D" id="3.30.450.20">
    <property type="entry name" value="PAS domain"/>
    <property type="match status" value="3"/>
</dbReference>
<evidence type="ECO:0000259" key="26">
    <source>
        <dbReference type="PROSITE" id="PS50894"/>
    </source>
</evidence>
<keyword evidence="13" id="KW-0902">Two-component regulatory system</keyword>
<evidence type="ECO:0000256" key="15">
    <source>
        <dbReference type="ARBA" id="ARBA00023136"/>
    </source>
</evidence>
<feature type="domain" description="HPt" evidence="26">
    <location>
        <begin position="1033"/>
        <end position="1127"/>
    </location>
</feature>
<feature type="modified residue" description="Phosphohistidine" evidence="20">
    <location>
        <position position="1072"/>
    </location>
</feature>
<evidence type="ECO:0000256" key="20">
    <source>
        <dbReference type="PROSITE-ProRule" id="PRU00110"/>
    </source>
</evidence>
<dbReference type="SUPFAM" id="SSF55785">
    <property type="entry name" value="PYP-like sensor domain (PAS domain)"/>
    <property type="match status" value="1"/>
</dbReference>
<dbReference type="InterPro" id="IPR001789">
    <property type="entry name" value="Sig_transdc_resp-reg_receiver"/>
</dbReference>
<reference evidence="27 28" key="1">
    <citation type="submission" date="2018-05" db="EMBL/GenBank/DDBJ databases">
        <title>Rhodoferax soyangensis sp.nov., isolated from an oligotrophic freshwater lake.</title>
        <authorList>
            <person name="Park M."/>
        </authorList>
    </citation>
    <scope>NUCLEOTIDE SEQUENCE [LARGE SCALE GENOMIC DNA]</scope>
    <source>
        <strain evidence="27 28">IMCC26218</strain>
    </source>
</reference>
<dbReference type="PROSITE" id="PS50109">
    <property type="entry name" value="HIS_KIN"/>
    <property type="match status" value="1"/>
</dbReference>
<comment type="catalytic activity">
    <reaction evidence="1">
        <text>ATP + protein L-histidine = ADP + protein N-phospho-L-histidine.</text>
        <dbReference type="EC" id="2.7.13.3"/>
    </reaction>
</comment>
<protein>
    <recommendedName>
        <fullName evidence="18">Sensory/regulatory protein RpfC</fullName>
        <ecNumber evidence="3">2.7.13.3</ecNumber>
    </recommendedName>
    <alternativeName>
        <fullName evidence="19">Virulence sensor protein BvgS</fullName>
    </alternativeName>
</protein>
<keyword evidence="4" id="KW-1003">Cell membrane</keyword>
<comment type="subcellular location">
    <subcellularLocation>
        <location evidence="2">Cell membrane</location>
        <topology evidence="2">Multi-pass membrane protein</topology>
    </subcellularLocation>
</comment>
<keyword evidence="28" id="KW-1185">Reference proteome</keyword>
<keyword evidence="10" id="KW-0418">Kinase</keyword>
<evidence type="ECO:0000256" key="9">
    <source>
        <dbReference type="ARBA" id="ARBA00022741"/>
    </source>
</evidence>
<keyword evidence="7 22" id="KW-0812">Transmembrane</keyword>
<keyword evidence="8" id="KW-0732">Signal</keyword>
<dbReference type="PROSITE" id="PS50894">
    <property type="entry name" value="HPT"/>
    <property type="match status" value="1"/>
</dbReference>
<dbReference type="CDD" id="cd00082">
    <property type="entry name" value="HisKA"/>
    <property type="match status" value="1"/>
</dbReference>
<dbReference type="CDD" id="cd17546">
    <property type="entry name" value="REC_hyHK_CKI1_RcsC-like"/>
    <property type="match status" value="2"/>
</dbReference>
<evidence type="ECO:0000259" key="25">
    <source>
        <dbReference type="PROSITE" id="PS50113"/>
    </source>
</evidence>
<dbReference type="Pfam" id="PF01627">
    <property type="entry name" value="Hpt"/>
    <property type="match status" value="1"/>
</dbReference>
<feature type="transmembrane region" description="Helical" evidence="22">
    <location>
        <begin position="270"/>
        <end position="292"/>
    </location>
</feature>
<dbReference type="CDD" id="cd16922">
    <property type="entry name" value="HATPase_EvgS-ArcB-TorS-like"/>
    <property type="match status" value="1"/>
</dbReference>
<dbReference type="PANTHER" id="PTHR45339:SF1">
    <property type="entry name" value="HYBRID SIGNAL TRANSDUCTION HISTIDINE KINASE J"/>
    <property type="match status" value="1"/>
</dbReference>
<dbReference type="InterPro" id="IPR008207">
    <property type="entry name" value="Sig_transdc_His_kin_Hpt_dom"/>
</dbReference>
<dbReference type="InterPro" id="IPR035965">
    <property type="entry name" value="PAS-like_dom_sf"/>
</dbReference>
<organism evidence="27 28">
    <name type="scientific">Rhodoferax lacus</name>
    <dbReference type="NCBI Taxonomy" id="2184758"/>
    <lineage>
        <taxon>Bacteria</taxon>
        <taxon>Pseudomonadati</taxon>
        <taxon>Pseudomonadota</taxon>
        <taxon>Betaproteobacteria</taxon>
        <taxon>Burkholderiales</taxon>
        <taxon>Comamonadaceae</taxon>
        <taxon>Rhodoferax</taxon>
    </lineage>
</organism>
<dbReference type="InterPro" id="IPR036097">
    <property type="entry name" value="HisK_dim/P_sf"/>
</dbReference>
<dbReference type="InterPro" id="IPR036641">
    <property type="entry name" value="HPT_dom_sf"/>
</dbReference>
<evidence type="ECO:0000259" key="23">
    <source>
        <dbReference type="PROSITE" id="PS50109"/>
    </source>
</evidence>
<evidence type="ECO:0000256" key="8">
    <source>
        <dbReference type="ARBA" id="ARBA00022729"/>
    </source>
</evidence>
<evidence type="ECO:0000256" key="12">
    <source>
        <dbReference type="ARBA" id="ARBA00022989"/>
    </source>
</evidence>
<evidence type="ECO:0000256" key="14">
    <source>
        <dbReference type="ARBA" id="ARBA00023026"/>
    </source>
</evidence>
<dbReference type="InterPro" id="IPR036890">
    <property type="entry name" value="HATPase_C_sf"/>
</dbReference>
<dbReference type="PANTHER" id="PTHR45339">
    <property type="entry name" value="HYBRID SIGNAL TRANSDUCTION HISTIDINE KINASE J"/>
    <property type="match status" value="1"/>
</dbReference>
<dbReference type="GO" id="GO:0000155">
    <property type="term" value="F:phosphorelay sensor kinase activity"/>
    <property type="evidence" value="ECO:0007669"/>
    <property type="project" value="InterPro"/>
</dbReference>
<dbReference type="CDD" id="cd12914">
    <property type="entry name" value="PDC1_DGC_like"/>
    <property type="match status" value="1"/>
</dbReference>
<feature type="domain" description="Response regulatory" evidence="24">
    <location>
        <begin position="859"/>
        <end position="980"/>
    </location>
</feature>
<dbReference type="FunFam" id="1.10.287.130:FF:000002">
    <property type="entry name" value="Two-component osmosensing histidine kinase"/>
    <property type="match status" value="1"/>
</dbReference>
<dbReference type="Gene3D" id="3.30.565.10">
    <property type="entry name" value="Histidine kinase-like ATPase, C-terminal domain"/>
    <property type="match status" value="1"/>
</dbReference>
<feature type="modified residue" description="4-aspartylphosphate" evidence="21">
    <location>
        <position position="913"/>
    </location>
</feature>
<dbReference type="InterPro" id="IPR011006">
    <property type="entry name" value="CheY-like_superfamily"/>
</dbReference>
<dbReference type="SMART" id="SM00388">
    <property type="entry name" value="HisKA"/>
    <property type="match status" value="1"/>
</dbReference>
<comment type="function">
    <text evidence="16">Member of the two-component regulatory system BvgS/BvgA. Phosphorylates BvgA via a four-step phosphorelay in response to environmental signals.</text>
</comment>
<dbReference type="GO" id="GO:0005524">
    <property type="term" value="F:ATP binding"/>
    <property type="evidence" value="ECO:0007669"/>
    <property type="project" value="UniProtKB-KW"/>
</dbReference>
<sequence>MIAGAAVSLLSYMHQQTQMQIVTASQSLAVNLQQSVEQMLDSADVILQTAADDIVRRRAQGRLRAGDLADPLRQWSARTPGVEIHATNEWGVQYPSPILLPDELIDVSQRDFYKLHHGATGHTPLTATPVFDSLRGSWVWELSRAVRTGDGAFLGVVYARMDTRGFLSLFADATLEPHTTVSLRDRNLVLVAGRKESSATYPLPTGTVGISGQMRQAMAANALRGSYVSAATGLDDLRRTFSYARSPKYGFVLNVGVTGDAAQAAWRRQAWIVGSVALVLVLFVGMSVRIVMRSWRDQQGHLLALRQAHEATEFSNMVLDQAMEMAQCGTWMVDIARDGAVPGMSQRAARLMGMPAEFEGPSHAADWKRCMLEAAGQEMCDARSAQFEKLVSGESEHYEARYPLKRMDNGVTIWLHEVGTLIRDAQGAPCFVRGVMRDITLEQQAHEAILAAMQEAEAASQAKGEFLANMSHEIRTPMNAIIGLSGLALKNQMPPRVHDYLSKIKHSGESLLRIINDILDFSKIESGKLEIEHVPFELESVIDNVINLMSEKAEAKGLELLCSLDPNLPKHLVGDPLRIGQILLNYASNAVKFAKHGEVCVHIRVQSATETEALLHFSVSDSGIGLTPEQMGRLFKSFEQADSSTTRQYGGTGLGLAISRSLAYSMGGQVGVESQLGQGSTFWFTARLGIGSPEKIITRPSVDLHGCRVLVVDDNDAAALVLCDLLLELGFAAEHVSSGAAALQVLGQADGNNAPFDFVMMDWQMPEMDGLETVRALRRMHPKSLPMVLMVTAHRRQELVNSAELLGIRYVLAKPVNGSVLINTMMQLMGHAPREVLRGPQSPAASALEASMATLRGMRILLVEDNEINQLVAGELLREVGLVVEMADNGQIGVNQVHARHWDGQPYDIILMDMQMPVMDGITATRLLRETYSQQDLPIVAMTANAMQADRDRCLAAGMNGFVSKPIDPEELWRALLAVARGRGAARVLPLADGANATPAPEHPGQTHAELLQSLGQVPGLDVQLGLRQCNHNAALYVAMLGKFVKSQADAVHQIRQSLAHGDAATAERLAHTLKGLAASLGAQALQGRAADLEYGLRAGTELQALGSLIASTQIPLDDLMLVLGALPGLNTDEARPVSAHMSPSEQAQVQSVLQTLLRLLEQDDSEAVSLWQDHAPGLRAVLGRAAEVEQAINGFAFDEALRLLQAEA</sequence>
<dbReference type="InterPro" id="IPR003594">
    <property type="entry name" value="HATPase_dom"/>
</dbReference>
<keyword evidence="12 22" id="KW-1133">Transmembrane helix</keyword>
<evidence type="ECO:0000256" key="7">
    <source>
        <dbReference type="ARBA" id="ARBA00022692"/>
    </source>
</evidence>
<evidence type="ECO:0000256" key="22">
    <source>
        <dbReference type="SAM" id="Phobius"/>
    </source>
</evidence>
<dbReference type="GO" id="GO:0005886">
    <property type="term" value="C:plasma membrane"/>
    <property type="evidence" value="ECO:0007669"/>
    <property type="project" value="UniProtKB-SubCell"/>
</dbReference>
<dbReference type="InterPro" id="IPR003661">
    <property type="entry name" value="HisK_dim/P_dom"/>
</dbReference>
<evidence type="ECO:0000256" key="19">
    <source>
        <dbReference type="ARBA" id="ARBA00070152"/>
    </source>
</evidence>